<name>A0A1R4HE04_9GAMM</name>
<accession>A0A1R4HE04</accession>
<dbReference type="GO" id="GO:0016787">
    <property type="term" value="F:hydrolase activity"/>
    <property type="evidence" value="ECO:0007669"/>
    <property type="project" value="UniProtKB-KW"/>
</dbReference>
<dbReference type="EC" id="3.1.-.-" evidence="3"/>
<feature type="active site" description="Proton donor" evidence="2">
    <location>
        <position position="67"/>
    </location>
</feature>
<dbReference type="InterPro" id="IPR004386">
    <property type="entry name" value="Toxin_YafQ-like"/>
</dbReference>
<keyword evidence="1" id="KW-1277">Toxin-antitoxin system</keyword>
<dbReference type="Proteomes" id="UP000195667">
    <property type="component" value="Unassembled WGS sequence"/>
</dbReference>
<dbReference type="EMBL" id="FUKI01000131">
    <property type="protein sequence ID" value="SJM94453.1"/>
    <property type="molecule type" value="Genomic_DNA"/>
</dbReference>
<dbReference type="GO" id="GO:0004521">
    <property type="term" value="F:RNA endonuclease activity"/>
    <property type="evidence" value="ECO:0007669"/>
    <property type="project" value="TreeGrafter"/>
</dbReference>
<evidence type="ECO:0000313" key="4">
    <source>
        <dbReference type="Proteomes" id="UP000195667"/>
    </source>
</evidence>
<dbReference type="OrthoDB" id="7030467at2"/>
<dbReference type="AlphaFoldDB" id="A0A1R4HE04"/>
<dbReference type="Pfam" id="PF15738">
    <property type="entry name" value="YafQ_toxin"/>
    <property type="match status" value="1"/>
</dbReference>
<keyword evidence="3" id="KW-0378">Hydrolase</keyword>
<dbReference type="PIRSF" id="PIRSF006156">
    <property type="entry name" value="YafQ"/>
    <property type="match status" value="1"/>
</dbReference>
<dbReference type="GO" id="GO:0006402">
    <property type="term" value="P:mRNA catabolic process"/>
    <property type="evidence" value="ECO:0007669"/>
    <property type="project" value="TreeGrafter"/>
</dbReference>
<dbReference type="PANTHER" id="PTHR40588:SF1">
    <property type="entry name" value="MRNA INTERFERASE TOXIN YAFQ"/>
    <property type="match status" value="1"/>
</dbReference>
<evidence type="ECO:0000256" key="1">
    <source>
        <dbReference type="ARBA" id="ARBA00022649"/>
    </source>
</evidence>
<dbReference type="SUPFAM" id="SSF143011">
    <property type="entry name" value="RelE-like"/>
    <property type="match status" value="1"/>
</dbReference>
<dbReference type="NCBIfam" id="TIGR02385">
    <property type="entry name" value="RelE_StbE"/>
    <property type="match status" value="1"/>
</dbReference>
<dbReference type="InterPro" id="IPR007712">
    <property type="entry name" value="RelE/ParE_toxin"/>
</dbReference>
<sequence>MIKLKQVIALLAHDSPLPPAYRDPALSGDFTGFRDLHIEPDWLLLYQKKNAKDFPKDLLSIELTGTHADLF</sequence>
<dbReference type="Gene3D" id="3.30.2310.20">
    <property type="entry name" value="RelE-like"/>
    <property type="match status" value="1"/>
</dbReference>
<protein>
    <submittedName>
        <fullName evidence="3">mRNA interferase YafQ</fullName>
        <ecNumber evidence="3">3.1.-.-</ecNumber>
    </submittedName>
</protein>
<gene>
    <name evidence="3" type="ORF">CRENPOLYSF1_540038</name>
</gene>
<dbReference type="PANTHER" id="PTHR40588">
    <property type="entry name" value="MRNA INTERFERASE TOXIN YAFQ"/>
    <property type="match status" value="1"/>
</dbReference>
<evidence type="ECO:0000313" key="3">
    <source>
        <dbReference type="EMBL" id="SJM94453.1"/>
    </source>
</evidence>
<reference evidence="4" key="1">
    <citation type="submission" date="2017-02" db="EMBL/GenBank/DDBJ databases">
        <authorList>
            <person name="Daims H."/>
        </authorList>
    </citation>
    <scope>NUCLEOTIDE SEQUENCE [LARGE SCALE GENOMIC DNA]</scope>
</reference>
<proteinExistence type="predicted"/>
<organism evidence="3 4">
    <name type="scientific">Crenothrix polyspora</name>
    <dbReference type="NCBI Taxonomy" id="360316"/>
    <lineage>
        <taxon>Bacteria</taxon>
        <taxon>Pseudomonadati</taxon>
        <taxon>Pseudomonadota</taxon>
        <taxon>Gammaproteobacteria</taxon>
        <taxon>Methylococcales</taxon>
        <taxon>Crenotrichaceae</taxon>
        <taxon>Crenothrix</taxon>
    </lineage>
</organism>
<keyword evidence="4" id="KW-1185">Reference proteome</keyword>
<evidence type="ECO:0000256" key="2">
    <source>
        <dbReference type="PIRSR" id="PIRSR006156-1"/>
    </source>
</evidence>
<dbReference type="GO" id="GO:0006415">
    <property type="term" value="P:translational termination"/>
    <property type="evidence" value="ECO:0007669"/>
    <property type="project" value="TreeGrafter"/>
</dbReference>
<dbReference type="InterPro" id="IPR035093">
    <property type="entry name" value="RelE/ParE_toxin_dom_sf"/>
</dbReference>